<dbReference type="OrthoDB" id="1739442at2"/>
<protein>
    <recommendedName>
        <fullName evidence="4">DUF4363 family protein</fullName>
    </recommendedName>
</protein>
<name>A0A0A5G6H8_9BACI</name>
<gene>
    <name evidence="2" type="ORF">N783_07485</name>
</gene>
<dbReference type="InterPro" id="IPR025373">
    <property type="entry name" value="DUF4363"/>
</dbReference>
<accession>A0A0A5G6H8</accession>
<evidence type="ECO:0000313" key="2">
    <source>
        <dbReference type="EMBL" id="KGX88731.1"/>
    </source>
</evidence>
<evidence type="ECO:0000256" key="1">
    <source>
        <dbReference type="SAM" id="Phobius"/>
    </source>
</evidence>
<sequence length="121" mass="14275">MKKFLLYLIPILTLAIFIVIMNSGSILKKSYGHDDRLVETVKKIEKEVANEEWENAEEHIKYIEEAWKKVTRRIQFSVEKEFILEISGVFAQIKGGIKGKDDQAVMENIYFFYELWDNLAR</sequence>
<dbReference type="AlphaFoldDB" id="A0A0A5G6H8"/>
<organism evidence="2 3">
    <name type="scientific">Pontibacillus marinus BH030004 = DSM 16465</name>
    <dbReference type="NCBI Taxonomy" id="1385511"/>
    <lineage>
        <taxon>Bacteria</taxon>
        <taxon>Bacillati</taxon>
        <taxon>Bacillota</taxon>
        <taxon>Bacilli</taxon>
        <taxon>Bacillales</taxon>
        <taxon>Bacillaceae</taxon>
        <taxon>Pontibacillus</taxon>
    </lineage>
</organism>
<proteinExistence type="predicted"/>
<feature type="transmembrane region" description="Helical" evidence="1">
    <location>
        <begin position="6"/>
        <end position="27"/>
    </location>
</feature>
<keyword evidence="1" id="KW-0812">Transmembrane</keyword>
<keyword evidence="3" id="KW-1185">Reference proteome</keyword>
<comment type="caution">
    <text evidence="2">The sequence shown here is derived from an EMBL/GenBank/DDBJ whole genome shotgun (WGS) entry which is preliminary data.</text>
</comment>
<dbReference type="eggNOG" id="ENOG5032YCW">
    <property type="taxonomic scope" value="Bacteria"/>
</dbReference>
<evidence type="ECO:0000313" key="3">
    <source>
        <dbReference type="Proteomes" id="UP000030403"/>
    </source>
</evidence>
<reference evidence="2 3" key="1">
    <citation type="submission" date="2013-08" db="EMBL/GenBank/DDBJ databases">
        <authorList>
            <person name="Huang J."/>
            <person name="Wang G."/>
        </authorList>
    </citation>
    <scope>NUCLEOTIDE SEQUENCE [LARGE SCALE GENOMIC DNA]</scope>
    <source>
        <strain evidence="2 3">BH030004</strain>
    </source>
</reference>
<keyword evidence="1" id="KW-1133">Transmembrane helix</keyword>
<dbReference type="Pfam" id="PF14276">
    <property type="entry name" value="DUF4363"/>
    <property type="match status" value="1"/>
</dbReference>
<dbReference type="Proteomes" id="UP000030403">
    <property type="component" value="Unassembled WGS sequence"/>
</dbReference>
<dbReference type="STRING" id="1385511.GCA_000425225_02934"/>
<evidence type="ECO:0008006" key="4">
    <source>
        <dbReference type="Google" id="ProtNLM"/>
    </source>
</evidence>
<keyword evidence="1" id="KW-0472">Membrane</keyword>
<dbReference type="EMBL" id="AVPF01000018">
    <property type="protein sequence ID" value="KGX88731.1"/>
    <property type="molecule type" value="Genomic_DNA"/>
</dbReference>
<dbReference type="RefSeq" id="WP_027446584.1">
    <property type="nucleotide sequence ID" value="NZ_AULJ01000037.1"/>
</dbReference>